<evidence type="ECO:0000313" key="6">
    <source>
        <dbReference type="EMBL" id="MBK3331808.1"/>
    </source>
</evidence>
<sequence length="253" mass="29334">MREIITINGERFEGKQFLRTLMYGEGVFETFRFNGKLPDRIEKHYERLNRGAKLLNIPQISKEDFLYYIEKTVSQCESTDLYVKTILVSEGNFDFPLIPYKSNLITVVRPFKERKNRKISLIVAPFRVHSSNPLLKVKTTNFAEKLIANRYAKERGYDDALFLNENGEITETTTANIFWVKGRFMYTPSVDCGLLPGITREAVLQEARKEGFTVVEGRFYLKDIKNADLIFVTNALNGIIRVGKIDFFNQEED</sequence>
<keyword evidence="3 5" id="KW-0663">Pyridoxal phosphate</keyword>
<dbReference type="InterPro" id="IPR050571">
    <property type="entry name" value="Class-IV_PLP-Dep_Aminotrnsfr"/>
</dbReference>
<evidence type="ECO:0000256" key="2">
    <source>
        <dbReference type="ARBA" id="ARBA00009320"/>
    </source>
</evidence>
<dbReference type="SUPFAM" id="SSF56752">
    <property type="entry name" value="D-aminoacid aminotransferase-like PLP-dependent enzymes"/>
    <property type="match status" value="1"/>
</dbReference>
<evidence type="ECO:0000256" key="4">
    <source>
        <dbReference type="RuleBase" id="RU004106"/>
    </source>
</evidence>
<dbReference type="Proteomes" id="UP000772812">
    <property type="component" value="Unassembled WGS sequence"/>
</dbReference>
<comment type="caution">
    <text evidence="6">The sequence shown here is derived from an EMBL/GenBank/DDBJ whole genome shotgun (WGS) entry which is preliminary data.</text>
</comment>
<dbReference type="InterPro" id="IPR001544">
    <property type="entry name" value="Aminotrans_IV"/>
</dbReference>
<dbReference type="PROSITE" id="PS00770">
    <property type="entry name" value="AA_TRANSFER_CLASS_4"/>
    <property type="match status" value="1"/>
</dbReference>
<keyword evidence="6" id="KW-0456">Lyase</keyword>
<evidence type="ECO:0000256" key="5">
    <source>
        <dbReference type="RuleBase" id="RU004516"/>
    </source>
</evidence>
<evidence type="ECO:0000256" key="3">
    <source>
        <dbReference type="ARBA" id="ARBA00022898"/>
    </source>
</evidence>
<reference evidence="6 7" key="1">
    <citation type="journal article" date="2021" name="Syst. Appl. Microbiol.">
        <title>Persephonella atlantica sp. nov.: How to adapt to physico-chemical gradients in high temperature hydrothermal habitats.</title>
        <authorList>
            <person name="Francois D.X."/>
            <person name="Godfroy A."/>
            <person name="Mathien C."/>
            <person name="Aube J."/>
            <person name="Cathalot C."/>
            <person name="Lesongeur F."/>
            <person name="L'Haridon S."/>
            <person name="Philippon X."/>
            <person name="Roussel E.G."/>
        </authorList>
    </citation>
    <scope>NUCLEOTIDE SEQUENCE [LARGE SCALE GENOMIC DNA]</scope>
    <source>
        <strain evidence="6 7">MO1340</strain>
    </source>
</reference>
<protein>
    <submittedName>
        <fullName evidence="6">Aminodeoxychorismate lyase</fullName>
    </submittedName>
</protein>
<dbReference type="PANTHER" id="PTHR42743">
    <property type="entry name" value="AMINO-ACID AMINOTRANSFERASE"/>
    <property type="match status" value="1"/>
</dbReference>
<dbReference type="InterPro" id="IPR043132">
    <property type="entry name" value="BCAT-like_C"/>
</dbReference>
<dbReference type="EMBL" id="JAACYA010000001">
    <property type="protein sequence ID" value="MBK3331808.1"/>
    <property type="molecule type" value="Genomic_DNA"/>
</dbReference>
<evidence type="ECO:0000313" key="7">
    <source>
        <dbReference type="Proteomes" id="UP000772812"/>
    </source>
</evidence>
<proteinExistence type="inferred from homology"/>
<dbReference type="PANTHER" id="PTHR42743:SF5">
    <property type="entry name" value="AMINODEOXYCHORISMATE LYASE"/>
    <property type="match status" value="1"/>
</dbReference>
<dbReference type="GO" id="GO:0016829">
    <property type="term" value="F:lyase activity"/>
    <property type="evidence" value="ECO:0007669"/>
    <property type="project" value="UniProtKB-KW"/>
</dbReference>
<dbReference type="InterPro" id="IPR018300">
    <property type="entry name" value="Aminotrans_IV_CS"/>
</dbReference>
<dbReference type="Gene3D" id="3.30.470.10">
    <property type="match status" value="1"/>
</dbReference>
<dbReference type="CDD" id="cd00449">
    <property type="entry name" value="PLPDE_IV"/>
    <property type="match status" value="1"/>
</dbReference>
<comment type="similarity">
    <text evidence="2 4">Belongs to the class-IV pyridoxal-phosphate-dependent aminotransferase family.</text>
</comment>
<gene>
    <name evidence="6" type="ORF">GWK41_01850</name>
</gene>
<dbReference type="InterPro" id="IPR043131">
    <property type="entry name" value="BCAT-like_N"/>
</dbReference>
<dbReference type="Gene3D" id="3.20.10.10">
    <property type="entry name" value="D-amino Acid Aminotransferase, subunit A, domain 2"/>
    <property type="match status" value="1"/>
</dbReference>
<dbReference type="RefSeq" id="WP_200673210.1">
    <property type="nucleotide sequence ID" value="NZ_JAACYA010000001.1"/>
</dbReference>
<organism evidence="6 7">
    <name type="scientific">Persephonella atlantica</name>
    <dbReference type="NCBI Taxonomy" id="2699429"/>
    <lineage>
        <taxon>Bacteria</taxon>
        <taxon>Pseudomonadati</taxon>
        <taxon>Aquificota</taxon>
        <taxon>Aquificia</taxon>
        <taxon>Aquificales</taxon>
        <taxon>Hydrogenothermaceae</taxon>
        <taxon>Persephonella</taxon>
    </lineage>
</organism>
<dbReference type="InterPro" id="IPR036038">
    <property type="entry name" value="Aminotransferase-like"/>
</dbReference>
<comment type="cofactor">
    <cofactor evidence="1 5">
        <name>pyridoxal 5'-phosphate</name>
        <dbReference type="ChEBI" id="CHEBI:597326"/>
    </cofactor>
</comment>
<name>A0ABS1GFV2_9AQUI</name>
<evidence type="ECO:0000256" key="1">
    <source>
        <dbReference type="ARBA" id="ARBA00001933"/>
    </source>
</evidence>
<keyword evidence="7" id="KW-1185">Reference proteome</keyword>
<accession>A0ABS1GFV2</accession>
<dbReference type="Pfam" id="PF01063">
    <property type="entry name" value="Aminotran_4"/>
    <property type="match status" value="1"/>
</dbReference>